<sequence>MFGSVGELIIERNHSVMAKQVFVELVDDIDGAPIKSGKGETIGFSVDGVEYEIDLGVKNAKEFRKQLDYWTEHATKVSSRGKNATAKKATGTATQVGSSPRDPLQTKAIREWANQNGYTVSSRGRIPADVEEAYNSAQ</sequence>
<feature type="domain" description="Lsr2 DNA-binding" evidence="4">
    <location>
        <begin position="104"/>
        <end position="137"/>
    </location>
</feature>
<dbReference type="Gene3D" id="3.30.60.230">
    <property type="entry name" value="Lsr2, dimerization domain"/>
    <property type="match status" value="1"/>
</dbReference>
<comment type="caution">
    <text evidence="5">The sequence shown here is derived from an EMBL/GenBank/DDBJ whole genome shotgun (WGS) entry which is preliminary data.</text>
</comment>
<evidence type="ECO:0000313" key="5">
    <source>
        <dbReference type="EMBL" id="MBM7416583.1"/>
    </source>
</evidence>
<keyword evidence="6" id="KW-1185">Reference proteome</keyword>
<feature type="region of interest" description="Disordered" evidence="2">
    <location>
        <begin position="78"/>
        <end position="104"/>
    </location>
</feature>
<protein>
    <recommendedName>
        <fullName evidence="7">Lsr2 family protein</fullName>
    </recommendedName>
</protein>
<evidence type="ECO:0000313" key="6">
    <source>
        <dbReference type="Proteomes" id="UP000703038"/>
    </source>
</evidence>
<dbReference type="Pfam" id="PF11774">
    <property type="entry name" value="Lsr2"/>
    <property type="match status" value="1"/>
</dbReference>
<dbReference type="Pfam" id="PF23359">
    <property type="entry name" value="Lsr2_DNA-bd"/>
    <property type="match status" value="1"/>
</dbReference>
<evidence type="ECO:0000259" key="4">
    <source>
        <dbReference type="Pfam" id="PF23359"/>
    </source>
</evidence>
<feature type="domain" description="Lsr2 dimerization" evidence="3">
    <location>
        <begin position="17"/>
        <end position="77"/>
    </location>
</feature>
<dbReference type="InterPro" id="IPR024412">
    <property type="entry name" value="Lsr2_dim_dom"/>
</dbReference>
<dbReference type="Proteomes" id="UP000703038">
    <property type="component" value="Unassembled WGS sequence"/>
</dbReference>
<evidence type="ECO:0000259" key="3">
    <source>
        <dbReference type="Pfam" id="PF11774"/>
    </source>
</evidence>
<dbReference type="InterPro" id="IPR055370">
    <property type="entry name" value="Lsr2_DNA-bd"/>
</dbReference>
<name>A0ABS2KXB8_9NOCA</name>
<evidence type="ECO:0000256" key="1">
    <source>
        <dbReference type="ARBA" id="ARBA00023125"/>
    </source>
</evidence>
<evidence type="ECO:0008006" key="7">
    <source>
        <dbReference type="Google" id="ProtNLM"/>
    </source>
</evidence>
<dbReference type="InterPro" id="IPR042261">
    <property type="entry name" value="Lsr2-like_dimerization"/>
</dbReference>
<evidence type="ECO:0000256" key="2">
    <source>
        <dbReference type="SAM" id="MobiDB-lite"/>
    </source>
</evidence>
<organism evidence="5 6">
    <name type="scientific">Rhodococcoides corynebacterioides</name>
    <dbReference type="NCBI Taxonomy" id="53972"/>
    <lineage>
        <taxon>Bacteria</taxon>
        <taxon>Bacillati</taxon>
        <taxon>Actinomycetota</taxon>
        <taxon>Actinomycetes</taxon>
        <taxon>Mycobacteriales</taxon>
        <taxon>Nocardiaceae</taxon>
        <taxon>Rhodococcoides</taxon>
    </lineage>
</organism>
<reference evidence="5 6" key="1">
    <citation type="submission" date="2021-01" db="EMBL/GenBank/DDBJ databases">
        <title>Genomics of switchgrass bacterial isolates.</title>
        <authorList>
            <person name="Shade A."/>
        </authorList>
    </citation>
    <scope>NUCLEOTIDE SEQUENCE [LARGE SCALE GENOMIC DNA]</scope>
    <source>
        <strain evidence="5 6">PvP111</strain>
    </source>
</reference>
<dbReference type="Gene3D" id="4.10.320.10">
    <property type="entry name" value="E3-binding domain"/>
    <property type="match status" value="1"/>
</dbReference>
<dbReference type="EMBL" id="JAFBBK010000001">
    <property type="protein sequence ID" value="MBM7416583.1"/>
    <property type="molecule type" value="Genomic_DNA"/>
</dbReference>
<accession>A0ABS2KXB8</accession>
<feature type="compositionally biased region" description="Low complexity" evidence="2">
    <location>
        <begin position="81"/>
        <end position="94"/>
    </location>
</feature>
<proteinExistence type="predicted"/>
<keyword evidence="1" id="KW-0238">DNA-binding</keyword>
<gene>
    <name evidence="5" type="ORF">JOE42_003316</name>
</gene>
<dbReference type="InterPro" id="IPR036625">
    <property type="entry name" value="E3-bd_dom_sf"/>
</dbReference>